<keyword evidence="2" id="KW-1185">Reference proteome</keyword>
<accession>A0A1J1HP07</accession>
<proteinExistence type="predicted"/>
<evidence type="ECO:0000313" key="1">
    <source>
        <dbReference type="EMBL" id="CRK89132.1"/>
    </source>
</evidence>
<reference evidence="1 2" key="1">
    <citation type="submission" date="2015-04" db="EMBL/GenBank/DDBJ databases">
        <authorList>
            <person name="Syromyatnikov M.Y."/>
            <person name="Popov V.N."/>
        </authorList>
    </citation>
    <scope>NUCLEOTIDE SEQUENCE [LARGE SCALE GENOMIC DNA]</scope>
</reference>
<evidence type="ECO:0000313" key="2">
    <source>
        <dbReference type="Proteomes" id="UP000183832"/>
    </source>
</evidence>
<gene>
    <name evidence="1" type="ORF">CLUMA_CG002893</name>
</gene>
<sequence length="67" mass="7789">MNTTMMKNNFRKAIIRLDLFNLHIHAEVDKLIKLINFVHFGEPQGDEAAISWSILMDKQMIDAVVFD</sequence>
<organism evidence="1 2">
    <name type="scientific">Clunio marinus</name>
    <dbReference type="NCBI Taxonomy" id="568069"/>
    <lineage>
        <taxon>Eukaryota</taxon>
        <taxon>Metazoa</taxon>
        <taxon>Ecdysozoa</taxon>
        <taxon>Arthropoda</taxon>
        <taxon>Hexapoda</taxon>
        <taxon>Insecta</taxon>
        <taxon>Pterygota</taxon>
        <taxon>Neoptera</taxon>
        <taxon>Endopterygota</taxon>
        <taxon>Diptera</taxon>
        <taxon>Nematocera</taxon>
        <taxon>Chironomoidea</taxon>
        <taxon>Chironomidae</taxon>
        <taxon>Clunio</taxon>
    </lineage>
</organism>
<dbReference type="EMBL" id="CVRI01000011">
    <property type="protein sequence ID" value="CRK89132.1"/>
    <property type="molecule type" value="Genomic_DNA"/>
</dbReference>
<dbReference type="AlphaFoldDB" id="A0A1J1HP07"/>
<protein>
    <submittedName>
        <fullName evidence="1">CLUMA_CG002893, isoform A</fullName>
    </submittedName>
</protein>
<dbReference type="Proteomes" id="UP000183832">
    <property type="component" value="Unassembled WGS sequence"/>
</dbReference>
<name>A0A1J1HP07_9DIPT</name>